<dbReference type="InterPro" id="IPR035906">
    <property type="entry name" value="MetI-like_sf"/>
</dbReference>
<keyword evidence="11" id="KW-1185">Reference proteome</keyword>
<evidence type="ECO:0000313" key="11">
    <source>
        <dbReference type="Proteomes" id="UP000190423"/>
    </source>
</evidence>
<keyword evidence="3 8" id="KW-0813">Transport</keyword>
<evidence type="ECO:0000256" key="7">
    <source>
        <dbReference type="ARBA" id="ARBA00023136"/>
    </source>
</evidence>
<keyword evidence="5 8" id="KW-0812">Transmembrane</keyword>
<comment type="similarity">
    <text evidence="8">Belongs to the binding-protein-dependent transport system permease family.</text>
</comment>
<evidence type="ECO:0000256" key="6">
    <source>
        <dbReference type="ARBA" id="ARBA00022989"/>
    </source>
</evidence>
<dbReference type="Pfam" id="PF00528">
    <property type="entry name" value="BPD_transp_1"/>
    <property type="match status" value="1"/>
</dbReference>
<dbReference type="PANTHER" id="PTHR43744:SF8">
    <property type="entry name" value="SN-GLYCEROL-3-PHOSPHATE TRANSPORT SYSTEM PERMEASE PROTEIN UGPE"/>
    <property type="match status" value="1"/>
</dbReference>
<dbReference type="Proteomes" id="UP000190423">
    <property type="component" value="Unassembled WGS sequence"/>
</dbReference>
<dbReference type="STRING" id="261392.SAMN02745149_01677"/>
<feature type="transmembrane region" description="Helical" evidence="8">
    <location>
        <begin position="255"/>
        <end position="276"/>
    </location>
</feature>
<sequence length="291" mass="32454">MNLKSYFFEKKHIKARSAALLAVLIVFAVFFIYPMIFVIINSLRPNAAIIKNPLGLPNSADWSYFRPDAVKFFANYAQAWTQMQFPKVFLNTFLITVFGTGGIIMTSAMCAYGLARSDTKISWFLYGFFAFSLVIPFQIIMVPIGVLAKDLNLMNVPGIVIMYWGLGCPTAIFMIHGFIKGVPRELEESAAMDGAGKFYIFFVIILPLIKTIIATVAVIDALWLWNDFLLPLIVIKEGTIQLAQMKFNGQFMKDYGPMCASLTISSIPIIIFYLGLQKYIIKGIAAGAVKG</sequence>
<protein>
    <recommendedName>
        <fullName evidence="2">sn-glycerol-3-phosphate transport system permease protein UgpE</fullName>
    </recommendedName>
</protein>
<feature type="transmembrane region" description="Helical" evidence="8">
    <location>
        <begin position="199"/>
        <end position="225"/>
    </location>
</feature>
<evidence type="ECO:0000256" key="3">
    <source>
        <dbReference type="ARBA" id="ARBA00022448"/>
    </source>
</evidence>
<dbReference type="Gene3D" id="1.10.3720.10">
    <property type="entry name" value="MetI-like"/>
    <property type="match status" value="1"/>
</dbReference>
<evidence type="ECO:0000313" key="10">
    <source>
        <dbReference type="EMBL" id="SJZ56824.1"/>
    </source>
</evidence>
<dbReference type="EMBL" id="FUWG01000012">
    <property type="protein sequence ID" value="SJZ56824.1"/>
    <property type="molecule type" value="Genomic_DNA"/>
</dbReference>
<dbReference type="GeneID" id="78316960"/>
<feature type="transmembrane region" description="Helical" evidence="8">
    <location>
        <begin position="123"/>
        <end position="148"/>
    </location>
</feature>
<evidence type="ECO:0000256" key="2">
    <source>
        <dbReference type="ARBA" id="ARBA00020515"/>
    </source>
</evidence>
<dbReference type="GO" id="GO:0055085">
    <property type="term" value="P:transmembrane transport"/>
    <property type="evidence" value="ECO:0007669"/>
    <property type="project" value="InterPro"/>
</dbReference>
<comment type="subcellular location">
    <subcellularLocation>
        <location evidence="1 8">Cell membrane</location>
        <topology evidence="1 8">Multi-pass membrane protein</topology>
    </subcellularLocation>
</comment>
<feature type="domain" description="ABC transmembrane type-1" evidence="9">
    <location>
        <begin position="89"/>
        <end position="276"/>
    </location>
</feature>
<evidence type="ECO:0000256" key="1">
    <source>
        <dbReference type="ARBA" id="ARBA00004651"/>
    </source>
</evidence>
<dbReference type="AlphaFoldDB" id="A0A1T4LQW0"/>
<evidence type="ECO:0000259" key="9">
    <source>
        <dbReference type="PROSITE" id="PS50928"/>
    </source>
</evidence>
<dbReference type="SUPFAM" id="SSF161098">
    <property type="entry name" value="MetI-like"/>
    <property type="match status" value="1"/>
</dbReference>
<proteinExistence type="inferred from homology"/>
<dbReference type="CDD" id="cd06261">
    <property type="entry name" value="TM_PBP2"/>
    <property type="match status" value="1"/>
</dbReference>
<dbReference type="PANTHER" id="PTHR43744">
    <property type="entry name" value="ABC TRANSPORTER PERMEASE PROTEIN MG189-RELATED-RELATED"/>
    <property type="match status" value="1"/>
</dbReference>
<reference evidence="10 11" key="1">
    <citation type="submission" date="2017-02" db="EMBL/GenBank/DDBJ databases">
        <authorList>
            <person name="Peterson S.W."/>
        </authorList>
    </citation>
    <scope>NUCLEOTIDE SEQUENCE [LARGE SCALE GENOMIC DNA]</scope>
    <source>
        <strain evidence="10 11">ATCC BAA-908</strain>
    </source>
</reference>
<dbReference type="PROSITE" id="PS50928">
    <property type="entry name" value="ABC_TM1"/>
    <property type="match status" value="1"/>
</dbReference>
<dbReference type="GO" id="GO:0005886">
    <property type="term" value="C:plasma membrane"/>
    <property type="evidence" value="ECO:0007669"/>
    <property type="project" value="UniProtKB-SubCell"/>
</dbReference>
<keyword evidence="4" id="KW-1003">Cell membrane</keyword>
<feature type="transmembrane region" description="Helical" evidence="8">
    <location>
        <begin position="20"/>
        <end position="40"/>
    </location>
</feature>
<evidence type="ECO:0000256" key="8">
    <source>
        <dbReference type="RuleBase" id="RU363032"/>
    </source>
</evidence>
<keyword evidence="6 8" id="KW-1133">Transmembrane helix</keyword>
<dbReference type="InterPro" id="IPR000515">
    <property type="entry name" value="MetI-like"/>
</dbReference>
<feature type="transmembrane region" description="Helical" evidence="8">
    <location>
        <begin position="88"/>
        <end position="111"/>
    </location>
</feature>
<name>A0A1T4LQW0_TREPO</name>
<feature type="transmembrane region" description="Helical" evidence="8">
    <location>
        <begin position="160"/>
        <end position="179"/>
    </location>
</feature>
<gene>
    <name evidence="10" type="ORF">SAMN02745149_01677</name>
</gene>
<evidence type="ECO:0000256" key="4">
    <source>
        <dbReference type="ARBA" id="ARBA00022475"/>
    </source>
</evidence>
<accession>A0A1T4LQW0</accession>
<organism evidence="10 11">
    <name type="scientific">Treponema porcinum</name>
    <dbReference type="NCBI Taxonomy" id="261392"/>
    <lineage>
        <taxon>Bacteria</taxon>
        <taxon>Pseudomonadati</taxon>
        <taxon>Spirochaetota</taxon>
        <taxon>Spirochaetia</taxon>
        <taxon>Spirochaetales</taxon>
        <taxon>Treponemataceae</taxon>
        <taxon>Treponema</taxon>
    </lineage>
</organism>
<evidence type="ECO:0000256" key="5">
    <source>
        <dbReference type="ARBA" id="ARBA00022692"/>
    </source>
</evidence>
<dbReference type="RefSeq" id="WP_078933574.1">
    <property type="nucleotide sequence ID" value="NZ_FUWG01000012.1"/>
</dbReference>
<keyword evidence="7 8" id="KW-0472">Membrane</keyword>